<dbReference type="InterPro" id="IPR022742">
    <property type="entry name" value="Hydrolase_4"/>
</dbReference>
<keyword evidence="4" id="KW-1185">Reference proteome</keyword>
<name>A0A175RT80_9HYPH</name>
<dbReference type="InterPro" id="IPR029058">
    <property type="entry name" value="AB_hydrolase_fold"/>
</dbReference>
<evidence type="ECO:0000256" key="1">
    <source>
        <dbReference type="ARBA" id="ARBA00022801"/>
    </source>
</evidence>
<dbReference type="SUPFAM" id="SSF53474">
    <property type="entry name" value="alpha/beta-Hydrolases"/>
    <property type="match status" value="1"/>
</dbReference>
<evidence type="ECO:0000313" key="4">
    <source>
        <dbReference type="Proteomes" id="UP000078529"/>
    </source>
</evidence>
<dbReference type="Proteomes" id="UP000078529">
    <property type="component" value="Unassembled WGS sequence"/>
</dbReference>
<sequence length="264" mass="28323">MERPVTSSADSPLSVPAPQGHRLAALHVAGRAPTVVWLGGFRSDMRGTKAERLSEQAARSGHAFLRFDYSGHGESEGRFEDGTISSWTEDARAAIEALAPQGPLVLVGSSMGAWIALRLAMSWADQPGRVAGLVLLAPAPDFTSRLLEPRLTEAQRAEMAQNGFVSEASPYDPRPTVYTRTLIEDGRNASVMTGPIRTGCPVHIIQGMADPDVPHTHALELLNFLPGEGVALTLVPGGDHRLSREEDLSRMEKAVASFLELAQS</sequence>
<evidence type="ECO:0000313" key="3">
    <source>
        <dbReference type="EMBL" id="KTR06717.1"/>
    </source>
</evidence>
<dbReference type="Gene3D" id="3.40.50.1820">
    <property type="entry name" value="alpha/beta hydrolase"/>
    <property type="match status" value="1"/>
</dbReference>
<evidence type="ECO:0000259" key="2">
    <source>
        <dbReference type="Pfam" id="PF12146"/>
    </source>
</evidence>
<reference evidence="3 4" key="1">
    <citation type="journal article" date="2016" name="Front. Microbiol.">
        <title>Genomic Resource of Rice Seed Associated Bacteria.</title>
        <authorList>
            <person name="Midha S."/>
            <person name="Bansal K."/>
            <person name="Sharma S."/>
            <person name="Kumar N."/>
            <person name="Patil P.P."/>
            <person name="Chaudhry V."/>
            <person name="Patil P.B."/>
        </authorList>
    </citation>
    <scope>NUCLEOTIDE SEQUENCE [LARGE SCALE GENOMIC DNA]</scope>
    <source>
        <strain evidence="3 4">NS365</strain>
    </source>
</reference>
<dbReference type="PATRIC" id="fig|401562.4.peg.889"/>
<proteinExistence type="predicted"/>
<feature type="domain" description="Serine aminopeptidase S33" evidence="2">
    <location>
        <begin position="50"/>
        <end position="146"/>
    </location>
</feature>
<comment type="caution">
    <text evidence="3">The sequence shown here is derived from an EMBL/GenBank/DDBJ whole genome shotgun (WGS) entry which is preliminary data.</text>
</comment>
<dbReference type="PANTHER" id="PTHR16138:SF7">
    <property type="entry name" value="PALMITOYL-PROTEIN THIOESTERASE ABHD10, MITOCHONDRIAL"/>
    <property type="match status" value="1"/>
</dbReference>
<accession>A0A175RT80</accession>
<keyword evidence="1 3" id="KW-0378">Hydrolase</keyword>
<dbReference type="Pfam" id="PF12146">
    <property type="entry name" value="Hydrolase_4"/>
    <property type="match status" value="1"/>
</dbReference>
<dbReference type="GO" id="GO:0016787">
    <property type="term" value="F:hydrolase activity"/>
    <property type="evidence" value="ECO:0007669"/>
    <property type="project" value="UniProtKB-KW"/>
</dbReference>
<dbReference type="PANTHER" id="PTHR16138">
    <property type="entry name" value="MYCOPHENOLIC ACID ACYL-GLUCURONIDE ESTERASE, MITOCHONDRIAL"/>
    <property type="match status" value="1"/>
</dbReference>
<gene>
    <name evidence="3" type="ORF">NS365_06175</name>
</gene>
<dbReference type="AlphaFoldDB" id="A0A175RT80"/>
<dbReference type="EMBL" id="LDQA01000015">
    <property type="protein sequence ID" value="KTR06717.1"/>
    <property type="molecule type" value="Genomic_DNA"/>
</dbReference>
<organism evidence="3 4">
    <name type="scientific">Aureimonas ureilytica</name>
    <dbReference type="NCBI Taxonomy" id="401562"/>
    <lineage>
        <taxon>Bacteria</taxon>
        <taxon>Pseudomonadati</taxon>
        <taxon>Pseudomonadota</taxon>
        <taxon>Alphaproteobacteria</taxon>
        <taxon>Hyphomicrobiales</taxon>
        <taxon>Aurantimonadaceae</taxon>
        <taxon>Aureimonas</taxon>
    </lineage>
</organism>
<protein>
    <submittedName>
        <fullName evidence="3">2-hydroxymuconic semialdehyde hydrolase</fullName>
    </submittedName>
</protein>
<dbReference type="InterPro" id="IPR052382">
    <property type="entry name" value="ABHD10_acyl-thioesterase"/>
</dbReference>